<dbReference type="Gene3D" id="3.10.350.10">
    <property type="entry name" value="LysM domain"/>
    <property type="match status" value="1"/>
</dbReference>
<feature type="domain" description="LysM" evidence="2">
    <location>
        <begin position="368"/>
        <end position="420"/>
    </location>
</feature>
<feature type="region of interest" description="Disordered" evidence="1">
    <location>
        <begin position="640"/>
        <end position="660"/>
    </location>
</feature>
<dbReference type="InterPro" id="IPR036779">
    <property type="entry name" value="LysM_dom_sf"/>
</dbReference>
<dbReference type="RefSeq" id="WP_112138109.1">
    <property type="nucleotide sequence ID" value="NZ_CP016181.1"/>
</dbReference>
<name>A0A2Z4PSD9_9GAMM</name>
<evidence type="ECO:0000259" key="2">
    <source>
        <dbReference type="SMART" id="SM00257"/>
    </source>
</evidence>
<dbReference type="InterPro" id="IPR018392">
    <property type="entry name" value="LysM"/>
</dbReference>
<dbReference type="OrthoDB" id="4378831at2"/>
<dbReference type="PANTHER" id="PTHR33840:SF1">
    <property type="entry name" value="TLE1 PHOSPHOLIPASE DOMAIN-CONTAINING PROTEIN"/>
    <property type="match status" value="1"/>
</dbReference>
<dbReference type="AlphaFoldDB" id="A0A2Z4PSD9"/>
<dbReference type="Proteomes" id="UP000249898">
    <property type="component" value="Chromosome"/>
</dbReference>
<organism evidence="3 4">
    <name type="scientific">Marinomonas primoryensis</name>
    <dbReference type="NCBI Taxonomy" id="178399"/>
    <lineage>
        <taxon>Bacteria</taxon>
        <taxon>Pseudomonadati</taxon>
        <taxon>Pseudomonadota</taxon>
        <taxon>Gammaproteobacteria</taxon>
        <taxon>Oceanospirillales</taxon>
        <taxon>Oceanospirillaceae</taxon>
        <taxon>Marinomonas</taxon>
    </lineage>
</organism>
<dbReference type="InterPro" id="IPR018712">
    <property type="entry name" value="Tle1-like_cat"/>
</dbReference>
<evidence type="ECO:0000313" key="4">
    <source>
        <dbReference type="Proteomes" id="UP000249898"/>
    </source>
</evidence>
<dbReference type="CDD" id="cd20709">
    <property type="entry name" value="MIX_V"/>
    <property type="match status" value="1"/>
</dbReference>
<dbReference type="EMBL" id="CP016181">
    <property type="protein sequence ID" value="AWY00466.1"/>
    <property type="molecule type" value="Genomic_DNA"/>
</dbReference>
<sequence length="985" mass="110144">MTYSKIELDKLMAFEYPKVEGGLSTIDQRDLQAILPKGMTADALLEKLAAGEYVLLTDAPITPLLIQASSNFVLDEWTINPDAEPNFQPSALVALQHRLTMGEIGGGSSAFANQNNGNLHPAKPIHYTPEPVVPDSSTQQRQAPLAYEYNIEIAHSANNPNHPINLNTILTDTKGKNPVGKWDASPTKYGTRYTIKSHSNAFHNLNFLATKNTMGLSLRNVEMVTLGSGKVHDAFIPIMPAVQFGERLGIATTGYLYHFKGKSLIQKYQWQDDGTFSPMPDNNSDYTFHHASMALLVYWKIAGSVVKDQYLVYRTEPMPNAELDQVSPEWLDKHGVHLDIDALLKVSQTPILERDAQEKTITKANASTHTVIEDPTTQQRETWPDIAKQYGLSAKELLNQNPHYDKNPGALKIGDTLRAKQTTEEPTVVFEPSECPPEAPSTYNNPHNSHYVCSEKSITVTNSAPVLPLEKRKVKKGLPLVNIKPEHILRIGVFFDGTANNKTNDAYKEKYGDHSRTNIARLFEAYPQKLGESDKIYVSGVGTLDLDEKSEEERKKIIDTGDDMLSASLATGLFDAGSAFIKWQSLLTQLKKIITQTKDKGIYQDITHIAFDVFGFSRGAALARHFINILHQEGLPDYERTRNAPPGRSHLNASDKLHPNLLGSTNYARYSENNDGFHKDDKRSASVRFVGILDTVGSFDWPGNDDEGDFQLVLDSNCAKRVLHITAHGEYRTNFPLTTLKTKGKLPPNFYEEVFPGAHSDVGGGYPFRAQYDATALADVFGSPTHLSYRLELIKIEDISTLELTREDMTKAGLTQWNPELLRAIKVSSTLNDEWNTESIDKFDMHGRVTHDHSSIYYYHLHPIDASLAGLSQERLKQQAELAGIEWNMDKYIQTKDYMDSKPVQALWKKLSSKAIGAIQAPDWQTDMAKIDPPVVHNSHYLATHIGFNGIKETLVNGVKNNVRFIQHTPDQVIDTPERAIYDNI</sequence>
<evidence type="ECO:0000313" key="3">
    <source>
        <dbReference type="EMBL" id="AWY00466.1"/>
    </source>
</evidence>
<proteinExistence type="predicted"/>
<gene>
    <name evidence="3" type="ORF">A8139_11000</name>
</gene>
<feature type="region of interest" description="Disordered" evidence="1">
    <location>
        <begin position="424"/>
        <end position="443"/>
    </location>
</feature>
<dbReference type="CDD" id="cd00118">
    <property type="entry name" value="LysM"/>
    <property type="match status" value="1"/>
</dbReference>
<feature type="region of interest" description="Disordered" evidence="1">
    <location>
        <begin position="110"/>
        <end position="137"/>
    </location>
</feature>
<dbReference type="SMART" id="SM00257">
    <property type="entry name" value="LysM"/>
    <property type="match status" value="1"/>
</dbReference>
<accession>A0A2Z4PSD9</accession>
<protein>
    <submittedName>
        <fullName evidence="3">Peptidoglycan-binding protein</fullName>
    </submittedName>
</protein>
<reference evidence="3 4" key="1">
    <citation type="submission" date="2016-06" db="EMBL/GenBank/DDBJ databases">
        <title>The sequenced genome of the ice-adhering bacterium Marinomonas primoryensis, from Antarctica.</title>
        <authorList>
            <person name="Graham L."/>
            <person name="Vance T.D.R."/>
            <person name="Davies P.L."/>
        </authorList>
    </citation>
    <scope>NUCLEOTIDE SEQUENCE [LARGE SCALE GENOMIC DNA]</scope>
    <source>
        <strain evidence="3 4">AceL</strain>
    </source>
</reference>
<dbReference type="PANTHER" id="PTHR33840">
    <property type="match status" value="1"/>
</dbReference>
<evidence type="ECO:0000256" key="1">
    <source>
        <dbReference type="SAM" id="MobiDB-lite"/>
    </source>
</evidence>
<dbReference type="Pfam" id="PF09994">
    <property type="entry name" value="T6SS_Tle1-like_cat"/>
    <property type="match status" value="1"/>
</dbReference>